<reference evidence="7" key="1">
    <citation type="submission" date="2020-11" db="EMBL/GenBank/DDBJ databases">
        <authorList>
            <person name="Tran Van P."/>
        </authorList>
    </citation>
    <scope>NUCLEOTIDE SEQUENCE</scope>
</reference>
<keyword evidence="4" id="KW-0805">Transcription regulation</keyword>
<evidence type="ECO:0000259" key="6">
    <source>
        <dbReference type="Pfam" id="PF01029"/>
    </source>
</evidence>
<proteinExistence type="inferred from homology"/>
<evidence type="ECO:0000256" key="1">
    <source>
        <dbReference type="ARBA" id="ARBA00005952"/>
    </source>
</evidence>
<dbReference type="OrthoDB" id="8300256at2759"/>
<evidence type="ECO:0000256" key="3">
    <source>
        <dbReference type="ARBA" id="ARBA00022884"/>
    </source>
</evidence>
<dbReference type="PANTHER" id="PTHR11078:SF3">
    <property type="entry name" value="ANTITERMINATION NUSB DOMAIN-CONTAINING PROTEIN"/>
    <property type="match status" value="1"/>
</dbReference>
<feature type="non-terminal residue" evidence="7">
    <location>
        <position position="1"/>
    </location>
</feature>
<sequence length="99" mass="10932">YFDELVSEVVGKTAVLDGLIAPYLDRSPDSVDPVERAILRLATYELQNRMDIPYRVVLDEAIGLARKFGGTDGHKFINGVLDKLVAGLRSLEKSAEPSR</sequence>
<evidence type="ECO:0000256" key="5">
    <source>
        <dbReference type="ARBA" id="ARBA00023163"/>
    </source>
</evidence>
<dbReference type="Pfam" id="PF01029">
    <property type="entry name" value="NusB"/>
    <property type="match status" value="1"/>
</dbReference>
<dbReference type="AlphaFoldDB" id="A0A7R8WXB6"/>
<protein>
    <recommendedName>
        <fullName evidence="6">NusB/RsmB/TIM44 domain-containing protein</fullName>
    </recommendedName>
</protein>
<feature type="domain" description="NusB/RsmB/TIM44" evidence="6">
    <location>
        <begin position="1"/>
        <end position="84"/>
    </location>
</feature>
<evidence type="ECO:0000256" key="2">
    <source>
        <dbReference type="ARBA" id="ARBA00022814"/>
    </source>
</evidence>
<name>A0A7R8WXB6_9CRUS</name>
<dbReference type="InterPro" id="IPR011605">
    <property type="entry name" value="NusB_fam"/>
</dbReference>
<evidence type="ECO:0000313" key="7">
    <source>
        <dbReference type="EMBL" id="CAD7239907.1"/>
    </source>
</evidence>
<dbReference type="SUPFAM" id="SSF48013">
    <property type="entry name" value="NusB-like"/>
    <property type="match status" value="1"/>
</dbReference>
<dbReference type="Gene3D" id="1.10.940.10">
    <property type="entry name" value="NusB-like"/>
    <property type="match status" value="1"/>
</dbReference>
<dbReference type="NCBIfam" id="TIGR01951">
    <property type="entry name" value="nusB"/>
    <property type="match status" value="1"/>
</dbReference>
<organism evidence="7">
    <name type="scientific">Cyprideis torosa</name>
    <dbReference type="NCBI Taxonomy" id="163714"/>
    <lineage>
        <taxon>Eukaryota</taxon>
        <taxon>Metazoa</taxon>
        <taxon>Ecdysozoa</taxon>
        <taxon>Arthropoda</taxon>
        <taxon>Crustacea</taxon>
        <taxon>Oligostraca</taxon>
        <taxon>Ostracoda</taxon>
        <taxon>Podocopa</taxon>
        <taxon>Podocopida</taxon>
        <taxon>Cytherocopina</taxon>
        <taxon>Cytheroidea</taxon>
        <taxon>Cytherideidae</taxon>
        <taxon>Cyprideis</taxon>
    </lineage>
</organism>
<comment type="similarity">
    <text evidence="1">Belongs to the NusB family.</text>
</comment>
<evidence type="ECO:0000256" key="4">
    <source>
        <dbReference type="ARBA" id="ARBA00023015"/>
    </source>
</evidence>
<dbReference type="GO" id="GO:0006353">
    <property type="term" value="P:DNA-templated transcription termination"/>
    <property type="evidence" value="ECO:0007669"/>
    <property type="project" value="InterPro"/>
</dbReference>
<dbReference type="EMBL" id="OB746979">
    <property type="protein sequence ID" value="CAD7239907.1"/>
    <property type="molecule type" value="Genomic_DNA"/>
</dbReference>
<keyword evidence="5" id="KW-0804">Transcription</keyword>
<dbReference type="InterPro" id="IPR006027">
    <property type="entry name" value="NusB_RsmB_TIM44"/>
</dbReference>
<dbReference type="InterPro" id="IPR035926">
    <property type="entry name" value="NusB-like_sf"/>
</dbReference>
<dbReference type="GO" id="GO:0031564">
    <property type="term" value="P:transcription antitermination"/>
    <property type="evidence" value="ECO:0007669"/>
    <property type="project" value="UniProtKB-KW"/>
</dbReference>
<dbReference type="GO" id="GO:0005829">
    <property type="term" value="C:cytosol"/>
    <property type="evidence" value="ECO:0007669"/>
    <property type="project" value="TreeGrafter"/>
</dbReference>
<dbReference type="PANTHER" id="PTHR11078">
    <property type="entry name" value="N UTILIZATION SUBSTANCE PROTEIN B-RELATED"/>
    <property type="match status" value="1"/>
</dbReference>
<accession>A0A7R8WXB6</accession>
<keyword evidence="2" id="KW-0889">Transcription antitermination</keyword>
<keyword evidence="3" id="KW-0694">RNA-binding</keyword>
<dbReference type="GO" id="GO:0003723">
    <property type="term" value="F:RNA binding"/>
    <property type="evidence" value="ECO:0007669"/>
    <property type="project" value="UniProtKB-KW"/>
</dbReference>
<gene>
    <name evidence="7" type="ORF">CTOB1V02_LOCUS17722</name>
</gene>